<evidence type="ECO:0000313" key="1">
    <source>
        <dbReference type="EMBL" id="PCR90655.1"/>
    </source>
</evidence>
<reference evidence="1 2" key="1">
    <citation type="submission" date="2017-09" db="EMBL/GenBank/DDBJ databases">
        <title>Genome sequences of Natrinema ejinorence JCM 13890T.</title>
        <authorList>
            <person name="Roh S.W."/>
            <person name="Kim Y.B."/>
            <person name="Kim J.Y."/>
        </authorList>
    </citation>
    <scope>NUCLEOTIDE SEQUENCE [LARGE SCALE GENOMIC DNA]</scope>
    <source>
        <strain evidence="1 2">JCM 13890</strain>
    </source>
</reference>
<protein>
    <submittedName>
        <fullName evidence="1">Uncharacterized protein</fullName>
    </submittedName>
</protein>
<evidence type="ECO:0000313" key="2">
    <source>
        <dbReference type="Proteomes" id="UP000219689"/>
    </source>
</evidence>
<sequence length="90" mass="9619">MGSIHTAGQNDVKIGRSAVAVTGGDGHEFATDFVLTSVRQYHERTWTFSSETITPSPVTYASCVGRRSANLRGCRRSGWHSSGGRSTSTA</sequence>
<comment type="caution">
    <text evidence="1">The sequence shown here is derived from an EMBL/GenBank/DDBJ whole genome shotgun (WGS) entry which is preliminary data.</text>
</comment>
<dbReference type="EMBL" id="NXNI01000001">
    <property type="protein sequence ID" value="PCR90655.1"/>
    <property type="molecule type" value="Genomic_DNA"/>
</dbReference>
<accession>A0A2A5QV22</accession>
<dbReference type="Proteomes" id="UP000219689">
    <property type="component" value="Unassembled WGS sequence"/>
</dbReference>
<dbReference type="AlphaFoldDB" id="A0A2A5QV22"/>
<gene>
    <name evidence="1" type="ORF">CP557_09115</name>
</gene>
<keyword evidence="2" id="KW-1185">Reference proteome</keyword>
<organism evidence="1 2">
    <name type="scientific">Natrinema ejinorense</name>
    <dbReference type="NCBI Taxonomy" id="373386"/>
    <lineage>
        <taxon>Archaea</taxon>
        <taxon>Methanobacteriati</taxon>
        <taxon>Methanobacteriota</taxon>
        <taxon>Stenosarchaea group</taxon>
        <taxon>Halobacteria</taxon>
        <taxon>Halobacteriales</taxon>
        <taxon>Natrialbaceae</taxon>
        <taxon>Natrinema</taxon>
    </lineage>
</organism>
<name>A0A2A5QV22_9EURY</name>
<proteinExistence type="predicted"/>